<feature type="domain" description="Protein export membrane protein SecD/SecF C-terminal" evidence="10">
    <location>
        <begin position="247"/>
        <end position="415"/>
    </location>
</feature>
<dbReference type="InterPro" id="IPR055344">
    <property type="entry name" value="SecD_SecF_C_bact"/>
</dbReference>
<evidence type="ECO:0000256" key="7">
    <source>
        <dbReference type="ARBA" id="ARBA00023010"/>
    </source>
</evidence>
<feature type="transmembrane region" description="Helical" evidence="9">
    <location>
        <begin position="317"/>
        <end position="338"/>
    </location>
</feature>
<keyword evidence="4 9" id="KW-0812">Transmembrane</keyword>
<comment type="function">
    <text evidence="9">Part of the Sec protein translocase complex. Interacts with the SecYEG preprotein conducting channel. SecDF uses the proton motive force (PMF) to complete protein translocation after the ATP-dependent function of SecA.</text>
</comment>
<evidence type="ECO:0000259" key="12">
    <source>
        <dbReference type="Pfam" id="PF22599"/>
    </source>
</evidence>
<gene>
    <name evidence="9" type="primary">secD</name>
    <name evidence="13" type="ORF">A2722_03935</name>
</gene>
<comment type="subcellular location">
    <subcellularLocation>
        <location evidence="1 9">Cell membrane</location>
        <topology evidence="1 9">Multi-pass membrane protein</topology>
    </subcellularLocation>
</comment>
<evidence type="ECO:0000256" key="3">
    <source>
        <dbReference type="ARBA" id="ARBA00022475"/>
    </source>
</evidence>
<evidence type="ECO:0000259" key="11">
    <source>
        <dbReference type="Pfam" id="PF21760"/>
    </source>
</evidence>
<comment type="similarity">
    <text evidence="9">Belongs to the SecD/SecF family. SecD subfamily.</text>
</comment>
<comment type="caution">
    <text evidence="9">Lacks conserved residue(s) required for the propagation of feature annotation.</text>
</comment>
<keyword evidence="2 9" id="KW-0813">Transport</keyword>
<evidence type="ECO:0000256" key="8">
    <source>
        <dbReference type="ARBA" id="ARBA00023136"/>
    </source>
</evidence>
<dbReference type="GO" id="GO:0006605">
    <property type="term" value="P:protein targeting"/>
    <property type="evidence" value="ECO:0007669"/>
    <property type="project" value="UniProtKB-UniRule"/>
</dbReference>
<feature type="transmembrane region" description="Helical" evidence="9">
    <location>
        <begin position="291"/>
        <end position="311"/>
    </location>
</feature>
<dbReference type="PANTHER" id="PTHR30081">
    <property type="entry name" value="PROTEIN-EXPORT MEMBRANE PROTEIN SEC"/>
    <property type="match status" value="1"/>
</dbReference>
<dbReference type="GO" id="GO:0015450">
    <property type="term" value="F:protein-transporting ATPase activity"/>
    <property type="evidence" value="ECO:0007669"/>
    <property type="project" value="InterPro"/>
</dbReference>
<organism evidence="13 14">
    <name type="scientific">Candidatus Doudnabacteria bacterium RIFCSPHIGHO2_01_FULL_50_11</name>
    <dbReference type="NCBI Taxonomy" id="1817828"/>
    <lineage>
        <taxon>Bacteria</taxon>
        <taxon>Candidatus Doudnaibacteriota</taxon>
    </lineage>
</organism>
<evidence type="ECO:0000256" key="1">
    <source>
        <dbReference type="ARBA" id="ARBA00004651"/>
    </source>
</evidence>
<keyword evidence="5 9" id="KW-0653">Protein transport</keyword>
<dbReference type="Proteomes" id="UP000178377">
    <property type="component" value="Unassembled WGS sequence"/>
</dbReference>
<evidence type="ECO:0000256" key="4">
    <source>
        <dbReference type="ARBA" id="ARBA00022692"/>
    </source>
</evidence>
<feature type="transmembrane region" description="Helical" evidence="9">
    <location>
        <begin position="397"/>
        <end position="418"/>
    </location>
</feature>
<evidence type="ECO:0000256" key="5">
    <source>
        <dbReference type="ARBA" id="ARBA00022927"/>
    </source>
</evidence>
<dbReference type="Pfam" id="PF21760">
    <property type="entry name" value="SecD_1st"/>
    <property type="match status" value="1"/>
</dbReference>
<keyword evidence="7 9" id="KW-0811">Translocation</keyword>
<dbReference type="Gene3D" id="3.30.70.3400">
    <property type="match status" value="1"/>
</dbReference>
<dbReference type="Gene3D" id="1.20.1640.10">
    <property type="entry name" value="Multidrug efflux transporter AcrB transmembrane domain"/>
    <property type="match status" value="1"/>
</dbReference>
<proteinExistence type="inferred from homology"/>
<dbReference type="NCBIfam" id="TIGR00916">
    <property type="entry name" value="2A0604s01"/>
    <property type="match status" value="1"/>
</dbReference>
<dbReference type="EMBL" id="MFEO01000007">
    <property type="protein sequence ID" value="OGE90890.1"/>
    <property type="molecule type" value="Genomic_DNA"/>
</dbReference>
<dbReference type="AlphaFoldDB" id="A0A1F5PMI4"/>
<dbReference type="FunFam" id="1.20.1640.10:FF:000004">
    <property type="entry name" value="Protein translocase subunit SecD"/>
    <property type="match status" value="1"/>
</dbReference>
<evidence type="ECO:0000256" key="9">
    <source>
        <dbReference type="HAMAP-Rule" id="MF_01463"/>
    </source>
</evidence>
<dbReference type="InterPro" id="IPR054384">
    <property type="entry name" value="SecDF_P1_head"/>
</dbReference>
<keyword evidence="6 9" id="KW-1133">Transmembrane helix</keyword>
<feature type="domain" description="Protein translocase subunit SecDF P1" evidence="11">
    <location>
        <begin position="68"/>
        <end position="126"/>
    </location>
</feature>
<protein>
    <recommendedName>
        <fullName evidence="9">Protein translocase subunit SecD</fullName>
    </recommendedName>
</protein>
<keyword evidence="3 9" id="KW-1003">Cell membrane</keyword>
<dbReference type="STRING" id="1817828.A2722_03935"/>
<dbReference type="SUPFAM" id="SSF82866">
    <property type="entry name" value="Multidrug efflux transporter AcrB transmembrane domain"/>
    <property type="match status" value="1"/>
</dbReference>
<name>A0A1F5PMI4_9BACT</name>
<sequence>MNRNRLFATLLIVLVVVGFFGYIANPYGASLFGKQFLFRLGLDLQGGTHLVYRGELADIASSDHESAMNAVRDVIERRVNAFGVSEPVVQVSGEDRLIIELPGVKDIDAAINLIGQTPFLEFREENPDYVTPQDPNQIDPKELFSKTKLTGAQLQRAEVTFAGSQQAFNTPEVTLTFNDEGKQLFADITRRNIQRRIAIFLDGELLSAPVVQTAITDGRAVITGSFTLDQAKQLATRLNSGALPVPIQLLSQQNVGPSLGKAYVNQSVMAGLIGIAVVALFMIAYYGFPGFIAVLALLIYTIVSLGIFKLFNVTLTLAGIAGFILSIGMAIDANILIFERTKEELRRGKSLQLAVEDGFKRAWTSIRDSNVSSLITTFVLGYFGSSIIRGFAITLSIGILVSLFSAITVTRTFLRLILMIKFLDTPRLFGIKRV</sequence>
<dbReference type="Pfam" id="PF22599">
    <property type="entry name" value="SecDF_P1_head"/>
    <property type="match status" value="1"/>
</dbReference>
<comment type="subunit">
    <text evidence="9">Forms a complex with SecF. Part of the essential Sec protein translocation apparatus which comprises SecA, SecYEG and auxiliary proteins SecDF. Other proteins may also be involved.</text>
</comment>
<evidence type="ECO:0000259" key="10">
    <source>
        <dbReference type="Pfam" id="PF02355"/>
    </source>
</evidence>
<accession>A0A1F5PMI4</accession>
<dbReference type="InterPro" id="IPR022813">
    <property type="entry name" value="SecD/SecF_arch_bac"/>
</dbReference>
<dbReference type="GO" id="GO:0065002">
    <property type="term" value="P:intracellular protein transmembrane transport"/>
    <property type="evidence" value="ECO:0007669"/>
    <property type="project" value="UniProtKB-UniRule"/>
</dbReference>
<dbReference type="HAMAP" id="MF_01463_B">
    <property type="entry name" value="SecD_B"/>
    <property type="match status" value="1"/>
</dbReference>
<reference evidence="13 14" key="1">
    <citation type="journal article" date="2016" name="Nat. Commun.">
        <title>Thousands of microbial genomes shed light on interconnected biogeochemical processes in an aquifer system.</title>
        <authorList>
            <person name="Anantharaman K."/>
            <person name="Brown C.T."/>
            <person name="Hug L.A."/>
            <person name="Sharon I."/>
            <person name="Castelle C.J."/>
            <person name="Probst A.J."/>
            <person name="Thomas B.C."/>
            <person name="Singh A."/>
            <person name="Wilkins M.J."/>
            <person name="Karaoz U."/>
            <person name="Brodie E.L."/>
            <person name="Williams K.H."/>
            <person name="Hubbard S.S."/>
            <person name="Banfield J.F."/>
        </authorList>
    </citation>
    <scope>NUCLEOTIDE SEQUENCE [LARGE SCALE GENOMIC DNA]</scope>
</reference>
<dbReference type="NCBIfam" id="TIGR01129">
    <property type="entry name" value="secD"/>
    <property type="match status" value="1"/>
</dbReference>
<dbReference type="InterPro" id="IPR048631">
    <property type="entry name" value="SecD_1st"/>
</dbReference>
<dbReference type="PANTHER" id="PTHR30081:SF1">
    <property type="entry name" value="PROTEIN TRANSLOCASE SUBUNIT SECD"/>
    <property type="match status" value="1"/>
</dbReference>
<dbReference type="GO" id="GO:0043952">
    <property type="term" value="P:protein transport by the Sec complex"/>
    <property type="evidence" value="ECO:0007669"/>
    <property type="project" value="UniProtKB-UniRule"/>
</dbReference>
<dbReference type="GO" id="GO:0005886">
    <property type="term" value="C:plasma membrane"/>
    <property type="evidence" value="ECO:0007669"/>
    <property type="project" value="UniProtKB-SubCell"/>
</dbReference>
<feature type="transmembrane region" description="Helical" evidence="9">
    <location>
        <begin position="371"/>
        <end position="391"/>
    </location>
</feature>
<feature type="domain" description="SecDF P1 head subdomain" evidence="12">
    <location>
        <begin position="144"/>
        <end position="245"/>
    </location>
</feature>
<dbReference type="InterPro" id="IPR005791">
    <property type="entry name" value="SecD"/>
</dbReference>
<comment type="caution">
    <text evidence="13">The sequence shown here is derived from an EMBL/GenBank/DDBJ whole genome shotgun (WGS) entry which is preliminary data.</text>
</comment>
<dbReference type="Pfam" id="PF02355">
    <property type="entry name" value="SecD_SecF_C"/>
    <property type="match status" value="1"/>
</dbReference>
<dbReference type="Gene3D" id="3.30.1360.200">
    <property type="match status" value="1"/>
</dbReference>
<evidence type="ECO:0000256" key="2">
    <source>
        <dbReference type="ARBA" id="ARBA00022448"/>
    </source>
</evidence>
<keyword evidence="8 9" id="KW-0472">Membrane</keyword>
<feature type="transmembrane region" description="Helical" evidence="9">
    <location>
        <begin position="268"/>
        <end position="286"/>
    </location>
</feature>
<dbReference type="InterPro" id="IPR048634">
    <property type="entry name" value="SecD_SecF_C"/>
</dbReference>
<evidence type="ECO:0000313" key="14">
    <source>
        <dbReference type="Proteomes" id="UP000178377"/>
    </source>
</evidence>
<evidence type="ECO:0000256" key="6">
    <source>
        <dbReference type="ARBA" id="ARBA00022989"/>
    </source>
</evidence>
<evidence type="ECO:0000313" key="13">
    <source>
        <dbReference type="EMBL" id="OGE90890.1"/>
    </source>
</evidence>